<accession>A0A4R6CPM9</accession>
<dbReference type="EMBL" id="NKLP01000385">
    <property type="protein sequence ID" value="TDN27415.1"/>
    <property type="molecule type" value="Genomic_DNA"/>
</dbReference>
<comment type="caution">
    <text evidence="1">The sequence shown here is derived from an EMBL/GenBank/DDBJ whole genome shotgun (WGS) entry which is preliminary data.</text>
</comment>
<evidence type="ECO:0000313" key="2">
    <source>
        <dbReference type="Proteomes" id="UP000295195"/>
    </source>
</evidence>
<sequence>MMLSKEDLDKAVYESKQKNNIRNMEIEQISELLVHNTDFITTVNLEAIPALIKIVKATHRSRLISIPYLILMYFRNCQIFCVNRSFS</sequence>
<gene>
    <name evidence="1" type="ORF">CEE75_13945</name>
</gene>
<dbReference type="AlphaFoldDB" id="A0A4R6CPM9"/>
<evidence type="ECO:0000313" key="1">
    <source>
        <dbReference type="EMBL" id="TDN27415.1"/>
    </source>
</evidence>
<reference evidence="1 2" key="1">
    <citation type="submission" date="2017-06" db="EMBL/GenBank/DDBJ databases">
        <authorList>
            <person name="Swanenburg J."/>
            <person name="Kort R."/>
        </authorList>
    </citation>
    <scope>NUCLEOTIDE SEQUENCE [LARGE SCALE GENOMIC DNA]</scope>
    <source>
        <strain evidence="1 2">RL05</strain>
    </source>
</reference>
<organism evidence="1 2">
    <name type="scientific">Lactobacillus crispatus</name>
    <dbReference type="NCBI Taxonomy" id="47770"/>
    <lineage>
        <taxon>Bacteria</taxon>
        <taxon>Bacillati</taxon>
        <taxon>Bacillota</taxon>
        <taxon>Bacilli</taxon>
        <taxon>Lactobacillales</taxon>
        <taxon>Lactobacillaceae</taxon>
        <taxon>Lactobacillus</taxon>
    </lineage>
</organism>
<protein>
    <submittedName>
        <fullName evidence="1">Uncharacterized protein</fullName>
    </submittedName>
</protein>
<name>A0A4R6CPM9_9LACO</name>
<proteinExistence type="predicted"/>
<dbReference type="Proteomes" id="UP000295195">
    <property type="component" value="Unassembled WGS sequence"/>
</dbReference>